<dbReference type="InterPro" id="IPR009057">
    <property type="entry name" value="Homeodomain-like_sf"/>
</dbReference>
<dbReference type="PROSITE" id="PS00041">
    <property type="entry name" value="HTH_ARAC_FAMILY_1"/>
    <property type="match status" value="1"/>
</dbReference>
<dbReference type="Pfam" id="PF12833">
    <property type="entry name" value="HTH_18"/>
    <property type="match status" value="1"/>
</dbReference>
<organism evidence="5 6">
    <name type="scientific">Aeromicrobium wangtongii</name>
    <dbReference type="NCBI Taxonomy" id="2969247"/>
    <lineage>
        <taxon>Bacteria</taxon>
        <taxon>Bacillati</taxon>
        <taxon>Actinomycetota</taxon>
        <taxon>Actinomycetes</taxon>
        <taxon>Propionibacteriales</taxon>
        <taxon>Nocardioidaceae</taxon>
        <taxon>Aeromicrobium</taxon>
    </lineage>
</organism>
<dbReference type="Gene3D" id="1.10.10.60">
    <property type="entry name" value="Homeodomain-like"/>
    <property type="match status" value="1"/>
</dbReference>
<keyword evidence="2" id="KW-0238">DNA-binding</keyword>
<dbReference type="PANTHER" id="PTHR43436:SF1">
    <property type="entry name" value="TRANSCRIPTIONAL REGULATORY PROTEIN"/>
    <property type="match status" value="1"/>
</dbReference>
<keyword evidence="3" id="KW-0804">Transcription</keyword>
<dbReference type="PROSITE" id="PS01124">
    <property type="entry name" value="HTH_ARAC_FAMILY_2"/>
    <property type="match status" value="1"/>
</dbReference>
<dbReference type="PANTHER" id="PTHR43436">
    <property type="entry name" value="ARAC-FAMILY TRANSCRIPTIONAL REGULATOR"/>
    <property type="match status" value="1"/>
</dbReference>
<evidence type="ECO:0000256" key="1">
    <source>
        <dbReference type="ARBA" id="ARBA00023015"/>
    </source>
</evidence>
<accession>A0ABY5M6Q8</accession>
<name>A0ABY5M6Q8_9ACTN</name>
<evidence type="ECO:0000313" key="6">
    <source>
        <dbReference type="Proteomes" id="UP001316184"/>
    </source>
</evidence>
<reference evidence="5 6" key="1">
    <citation type="submission" date="2022-08" db="EMBL/GenBank/DDBJ databases">
        <title>novel species in genus Aeromicrobium.</title>
        <authorList>
            <person name="Ye L."/>
        </authorList>
    </citation>
    <scope>NUCLEOTIDE SEQUENCE [LARGE SCALE GENOMIC DNA]</scope>
    <source>
        <strain evidence="6">zg-Y1379</strain>
    </source>
</reference>
<protein>
    <submittedName>
        <fullName evidence="5">AraC family transcriptional regulator</fullName>
    </submittedName>
</protein>
<dbReference type="SMART" id="SM00342">
    <property type="entry name" value="HTH_ARAC"/>
    <property type="match status" value="1"/>
</dbReference>
<dbReference type="Pfam" id="PF06719">
    <property type="entry name" value="AraC_N"/>
    <property type="match status" value="1"/>
</dbReference>
<dbReference type="InterPro" id="IPR018060">
    <property type="entry name" value="HTH_AraC"/>
</dbReference>
<evidence type="ECO:0000313" key="5">
    <source>
        <dbReference type="EMBL" id="UUP12678.1"/>
    </source>
</evidence>
<keyword evidence="1" id="KW-0805">Transcription regulation</keyword>
<evidence type="ECO:0000256" key="2">
    <source>
        <dbReference type="ARBA" id="ARBA00023125"/>
    </source>
</evidence>
<gene>
    <name evidence="5" type="ORF">NQV15_12525</name>
</gene>
<proteinExistence type="predicted"/>
<dbReference type="EMBL" id="CP102173">
    <property type="protein sequence ID" value="UUP12678.1"/>
    <property type="molecule type" value="Genomic_DNA"/>
</dbReference>
<sequence>MERVQELRELILRSAGGAIRRELAEGVRVGVVERGSRPTATMTNPSMTLVAGGRKRTSVGDLDFIFGPGQFFVASLDLPATGHVANASPDDPFVVFTLALRPAVIAGLLLDTVDVAEPPQFAGMAVAEASDELIDAVSRLVRLADNPADMAALSSPTEREIVWRLLTGPLGGVVAPIGSANSSIAHISRATTWMREHLADPAPVEVLARLAGMSVSTFHRHFRAATSMTPIQWQKALRLRQARILLASGDATVAVVASAVGYGSISQFSREYRRTFGRAPGQDSARLRGNRSSATGPLTMDALTLYLLDQVDDA</sequence>
<evidence type="ECO:0000256" key="3">
    <source>
        <dbReference type="ARBA" id="ARBA00023163"/>
    </source>
</evidence>
<feature type="domain" description="HTH araC/xylS-type" evidence="4">
    <location>
        <begin position="188"/>
        <end position="286"/>
    </location>
</feature>
<dbReference type="InterPro" id="IPR018062">
    <property type="entry name" value="HTH_AraC-typ_CS"/>
</dbReference>
<dbReference type="SUPFAM" id="SSF46689">
    <property type="entry name" value="Homeodomain-like"/>
    <property type="match status" value="2"/>
</dbReference>
<evidence type="ECO:0000259" key="4">
    <source>
        <dbReference type="PROSITE" id="PS01124"/>
    </source>
</evidence>
<dbReference type="InterPro" id="IPR009594">
    <property type="entry name" value="Tscrpt_reg_HTH_AraC_N"/>
</dbReference>
<keyword evidence="6" id="KW-1185">Reference proteome</keyword>
<dbReference type="RefSeq" id="WP_232400213.1">
    <property type="nucleotide sequence ID" value="NZ_CP102173.1"/>
</dbReference>
<dbReference type="Proteomes" id="UP001316184">
    <property type="component" value="Chromosome"/>
</dbReference>